<reference evidence="3" key="1">
    <citation type="journal article" date="2019" name="Int. J. Syst. Evol. Microbiol.">
        <title>The Global Catalogue of Microorganisms (GCM) 10K type strain sequencing project: providing services to taxonomists for standard genome sequencing and annotation.</title>
        <authorList>
            <consortium name="The Broad Institute Genomics Platform"/>
            <consortium name="The Broad Institute Genome Sequencing Center for Infectious Disease"/>
            <person name="Wu L."/>
            <person name="Ma J."/>
        </authorList>
    </citation>
    <scope>NUCLEOTIDE SEQUENCE [LARGE SCALE GENOMIC DNA]</scope>
    <source>
        <strain evidence="3">JCM 13006</strain>
    </source>
</reference>
<dbReference type="InterPro" id="IPR051678">
    <property type="entry name" value="AGP_Transferase"/>
</dbReference>
<protein>
    <submittedName>
        <fullName evidence="2">Aminoglycoside phosphotransferase family protein</fullName>
    </submittedName>
</protein>
<organism evidence="2 3">
    <name type="scientific">Kitasatospora terrestris</name>
    <dbReference type="NCBI Taxonomy" id="258051"/>
    <lineage>
        <taxon>Bacteria</taxon>
        <taxon>Bacillati</taxon>
        <taxon>Actinomycetota</taxon>
        <taxon>Actinomycetes</taxon>
        <taxon>Kitasatosporales</taxon>
        <taxon>Streptomycetaceae</taxon>
        <taxon>Kitasatospora</taxon>
    </lineage>
</organism>
<name>A0ABP9ELH9_9ACTN</name>
<feature type="domain" description="Aminoglycoside phosphotransferase" evidence="1">
    <location>
        <begin position="34"/>
        <end position="261"/>
    </location>
</feature>
<dbReference type="EMBL" id="BAABIS010000001">
    <property type="protein sequence ID" value="GAA4880250.1"/>
    <property type="molecule type" value="Genomic_DNA"/>
</dbReference>
<dbReference type="Gene3D" id="3.30.200.20">
    <property type="entry name" value="Phosphorylase Kinase, domain 1"/>
    <property type="match status" value="1"/>
</dbReference>
<sequence length="295" mass="31109">MSRLHEGEPEIDEALVRRLVAEQFPQWAGLPVARVRSGGTSNVIYRLGDGLSVRLPRIAAAAEDLAREDAWLPRLAPLLPTAVPEPVALGEADAAYPWAWAVHRWLDGEVPVPGRLEQPEALAGELGAFVRALHGAGTAGGHAAYRSESLASRDAATRAALAAAADLVPDPGALLAVWESALEAPDRPGEPVWIHADLQSGNMLLGPGGRLGAVIDFGCFGLGDPAVDLLPAWYVLPGGARKELRAAAGADEAMWARGRGWAVSVALMELQYYRRRSPAMVAAAQRAVGGLLEGE</sequence>
<comment type="caution">
    <text evidence="2">The sequence shown here is derived from an EMBL/GenBank/DDBJ whole genome shotgun (WGS) entry which is preliminary data.</text>
</comment>
<proteinExistence type="predicted"/>
<dbReference type="Proteomes" id="UP001501752">
    <property type="component" value="Unassembled WGS sequence"/>
</dbReference>
<dbReference type="PANTHER" id="PTHR21310">
    <property type="entry name" value="AMINOGLYCOSIDE PHOSPHOTRANSFERASE-RELATED-RELATED"/>
    <property type="match status" value="1"/>
</dbReference>
<dbReference type="InterPro" id="IPR002575">
    <property type="entry name" value="Aminoglycoside_PTrfase"/>
</dbReference>
<gene>
    <name evidence="2" type="ORF">GCM10023235_70680</name>
</gene>
<evidence type="ECO:0000313" key="3">
    <source>
        <dbReference type="Proteomes" id="UP001501752"/>
    </source>
</evidence>
<dbReference type="SUPFAM" id="SSF56112">
    <property type="entry name" value="Protein kinase-like (PK-like)"/>
    <property type="match status" value="1"/>
</dbReference>
<keyword evidence="3" id="KW-1185">Reference proteome</keyword>
<dbReference type="InterPro" id="IPR011009">
    <property type="entry name" value="Kinase-like_dom_sf"/>
</dbReference>
<dbReference type="Gene3D" id="3.90.1200.10">
    <property type="match status" value="1"/>
</dbReference>
<dbReference type="RefSeq" id="WP_345700989.1">
    <property type="nucleotide sequence ID" value="NZ_BAABIS010000001.1"/>
</dbReference>
<dbReference type="Pfam" id="PF01636">
    <property type="entry name" value="APH"/>
    <property type="match status" value="1"/>
</dbReference>
<evidence type="ECO:0000313" key="2">
    <source>
        <dbReference type="EMBL" id="GAA4880250.1"/>
    </source>
</evidence>
<dbReference type="PANTHER" id="PTHR21310:SF42">
    <property type="entry name" value="BIFUNCTIONAL AAC_APH"/>
    <property type="match status" value="1"/>
</dbReference>
<dbReference type="CDD" id="cd05155">
    <property type="entry name" value="APH_ChoK_like_1"/>
    <property type="match status" value="1"/>
</dbReference>
<evidence type="ECO:0000259" key="1">
    <source>
        <dbReference type="Pfam" id="PF01636"/>
    </source>
</evidence>
<accession>A0ABP9ELH9</accession>